<feature type="domain" description="Reverse transcriptase/retrotransposon-derived protein RNase H-like" evidence="2">
    <location>
        <begin position="207"/>
        <end position="300"/>
    </location>
</feature>
<protein>
    <submittedName>
        <fullName evidence="3">Unnamed protein product</fullName>
    </submittedName>
</protein>
<evidence type="ECO:0000313" key="3">
    <source>
        <dbReference type="EMBL" id="GMF47058.1"/>
    </source>
</evidence>
<dbReference type="InterPro" id="IPR000477">
    <property type="entry name" value="RT_dom"/>
</dbReference>
<evidence type="ECO:0000259" key="2">
    <source>
        <dbReference type="Pfam" id="PF17919"/>
    </source>
</evidence>
<feature type="domain" description="Reverse transcriptase" evidence="1">
    <location>
        <begin position="1"/>
        <end position="109"/>
    </location>
</feature>
<comment type="caution">
    <text evidence="3">The sequence shown here is derived from an EMBL/GenBank/DDBJ whole genome shotgun (WGS) entry which is preliminary data.</text>
</comment>
<evidence type="ECO:0000313" key="4">
    <source>
        <dbReference type="Proteomes" id="UP001165121"/>
    </source>
</evidence>
<dbReference type="Gene3D" id="3.30.70.270">
    <property type="match status" value="2"/>
</dbReference>
<dbReference type="SUPFAM" id="SSF56672">
    <property type="entry name" value="DNA/RNA polymerases"/>
    <property type="match status" value="1"/>
</dbReference>
<dbReference type="Pfam" id="PF17919">
    <property type="entry name" value="RT_RNaseH_2"/>
    <property type="match status" value="1"/>
</dbReference>
<sequence>MPFGLKNAPQIYQWLLDNALYGFTRITRSKASETPADVFKVGEAGDPGCSSVLGRRSYINDILVTGGSWDQMCDIVEDLLEACDKWNLSISVAKSSWGMRKVDYLGHKLSPNGLEVNPKDLSALADLPFPRSLRSMQSFLGSLNYYNSSWRTTLSTHLSCMNYVDFEELRSNPDLQRILTQRSQEPRDQDEYASVPEDTGGRWARAHRSFETLKAKIATAPTLRHFDPGRPPVVIVYASDWAISAALMQKYDQVQYPVLFVSRTLKSNELNYNVTEKEVLALLRILDLGYNMLVGRSIQVLTRHLTLAWLFRSPGTQGRLGQWAALLSPWTLEIRKCTKGEDEILGAIAASITPRAEVDRALTAIAPRKEPRRQIRAPVPTIETDENLLVMSFDGSARVKRGGGA</sequence>
<evidence type="ECO:0000259" key="1">
    <source>
        <dbReference type="Pfam" id="PF00078"/>
    </source>
</evidence>
<reference evidence="3" key="1">
    <citation type="submission" date="2023-04" db="EMBL/GenBank/DDBJ databases">
        <title>Phytophthora fragariaefolia NBRC 109709.</title>
        <authorList>
            <person name="Ichikawa N."/>
            <person name="Sato H."/>
            <person name="Tonouchi N."/>
        </authorList>
    </citation>
    <scope>NUCLEOTIDE SEQUENCE</scope>
    <source>
        <strain evidence="3">NBRC 109709</strain>
    </source>
</reference>
<accession>A0A9W6XWN3</accession>
<name>A0A9W6XWN3_9STRA</name>
<dbReference type="InterPro" id="IPR043128">
    <property type="entry name" value="Rev_trsase/Diguanyl_cyclase"/>
</dbReference>
<dbReference type="AlphaFoldDB" id="A0A9W6XWN3"/>
<gene>
    <name evidence="3" type="ORF">Pfra01_001759800</name>
</gene>
<dbReference type="EMBL" id="BSXT01002072">
    <property type="protein sequence ID" value="GMF47058.1"/>
    <property type="molecule type" value="Genomic_DNA"/>
</dbReference>
<proteinExistence type="predicted"/>
<dbReference type="PANTHER" id="PTHR33064:SF37">
    <property type="entry name" value="RIBONUCLEASE H"/>
    <property type="match status" value="1"/>
</dbReference>
<organism evidence="3 4">
    <name type="scientific">Phytophthora fragariaefolia</name>
    <dbReference type="NCBI Taxonomy" id="1490495"/>
    <lineage>
        <taxon>Eukaryota</taxon>
        <taxon>Sar</taxon>
        <taxon>Stramenopiles</taxon>
        <taxon>Oomycota</taxon>
        <taxon>Peronosporomycetes</taxon>
        <taxon>Peronosporales</taxon>
        <taxon>Peronosporaceae</taxon>
        <taxon>Phytophthora</taxon>
    </lineage>
</organism>
<dbReference type="InterPro" id="IPR041577">
    <property type="entry name" value="RT_RNaseH_2"/>
</dbReference>
<dbReference type="OrthoDB" id="117211at2759"/>
<dbReference type="InterPro" id="IPR043502">
    <property type="entry name" value="DNA/RNA_pol_sf"/>
</dbReference>
<dbReference type="Pfam" id="PF00078">
    <property type="entry name" value="RVT_1"/>
    <property type="match status" value="1"/>
</dbReference>
<dbReference type="PANTHER" id="PTHR33064">
    <property type="entry name" value="POL PROTEIN"/>
    <property type="match status" value="1"/>
</dbReference>
<dbReference type="InterPro" id="IPR051320">
    <property type="entry name" value="Viral_Replic_Matur_Polypro"/>
</dbReference>
<keyword evidence="4" id="KW-1185">Reference proteome</keyword>
<dbReference type="Proteomes" id="UP001165121">
    <property type="component" value="Unassembled WGS sequence"/>
</dbReference>